<gene>
    <name evidence="3" type="ORF">Llon_0848</name>
</gene>
<dbReference type="STRING" id="45068.Llon_0848"/>
<accession>A0A0W0VNQ4</accession>
<evidence type="ECO:0000313" key="4">
    <source>
        <dbReference type="Proteomes" id="UP000054997"/>
    </source>
</evidence>
<dbReference type="Pfam" id="PF05226">
    <property type="entry name" value="CHASE2"/>
    <property type="match status" value="1"/>
</dbReference>
<feature type="transmembrane region" description="Helical" evidence="1">
    <location>
        <begin position="323"/>
        <end position="344"/>
    </location>
</feature>
<keyword evidence="1" id="KW-1133">Transmembrane helix</keyword>
<evidence type="ECO:0000256" key="1">
    <source>
        <dbReference type="SAM" id="Phobius"/>
    </source>
</evidence>
<dbReference type="InterPro" id="IPR007890">
    <property type="entry name" value="CHASE2"/>
</dbReference>
<feature type="transmembrane region" description="Helical" evidence="1">
    <location>
        <begin position="298"/>
        <end position="317"/>
    </location>
</feature>
<protein>
    <submittedName>
        <fullName evidence="3">CHASE2 domain protein</fullName>
    </submittedName>
</protein>
<feature type="transmembrane region" description="Helical" evidence="1">
    <location>
        <begin position="12"/>
        <end position="32"/>
    </location>
</feature>
<name>A0A0W0VNQ4_9GAMM</name>
<sequence>MTISRPAFISRAALICLATAVLAWLISFLPVYQVLSGYCYDLMAISIPKPFSVPEAKVLLIHMDKEYPEVNDDDWLQLLKELEELKASLIIFSFLPGNAGESFFSAAKSFGNVFFARAAKNNPETNEWQFVEKIPAKAENLGLSIGVLALPDSMYGIYRTQQYNYAVNGKPYPAVETLAAQAFLKNKQIVSGKDYFIYFSYQTLPFLNLKQILKGELVPELIKNKVVFIGKDQKQEGMATPLVRLGEQISTFQYHGLALNTLLTEQAIRWCTGFAKLGFILISNFLVLAVFYWSSLRFVFLILAGILLAEFVIAWLVLALFYLWIPILAMWIAHILFFIFYMHYQDIVEHDQIWKIIHSLSGKFLRQNIPDKVYAQEQYWSKIIVMVSQSLNLERAIFLESKTNSYYVQEVIALNCGLADIHERRRDYRREPYRSAIKQNAILPVEQFFLYGTEDEQQFIYPLTFLDRLLGFWVFSIKPKQSLSAKQEDYIRRVGRHIATLLFYRDLWLKQKKEKNFFNYFQHTSHYRLLATLDRMLSLLERQFTAIEDYLNAQSTASIFFDLFGRIWIANQKMQALLKRANIRIEELTALDMLHQLAGVEIKEAKRLLQTLIVEGGEAAFTVNLPNINEKIFKLRLAAINTNIEDYRLRTKNMLDVERQGFLCEIIDLSLLRQEINRKQ</sequence>
<comment type="caution">
    <text evidence="3">The sequence shown here is derived from an EMBL/GenBank/DDBJ whole genome shotgun (WGS) entry which is preliminary data.</text>
</comment>
<keyword evidence="1" id="KW-0812">Transmembrane</keyword>
<evidence type="ECO:0000259" key="2">
    <source>
        <dbReference type="Pfam" id="PF05226"/>
    </source>
</evidence>
<dbReference type="PATRIC" id="fig|45068.5.peg.910"/>
<dbReference type="Proteomes" id="UP000054997">
    <property type="component" value="Unassembled WGS sequence"/>
</dbReference>
<keyword evidence="4" id="KW-1185">Reference proteome</keyword>
<feature type="transmembrane region" description="Helical" evidence="1">
    <location>
        <begin position="273"/>
        <end position="293"/>
    </location>
</feature>
<evidence type="ECO:0000313" key="3">
    <source>
        <dbReference type="EMBL" id="KTD21683.1"/>
    </source>
</evidence>
<keyword evidence="1" id="KW-0472">Membrane</keyword>
<dbReference type="AlphaFoldDB" id="A0A0W0VNQ4"/>
<proteinExistence type="predicted"/>
<reference evidence="3 4" key="1">
    <citation type="submission" date="2015-11" db="EMBL/GenBank/DDBJ databases">
        <title>Genomic analysis of 38 Legionella species identifies large and diverse effector repertoires.</title>
        <authorList>
            <person name="Burstein D."/>
            <person name="Amaro F."/>
            <person name="Zusman T."/>
            <person name="Lifshitz Z."/>
            <person name="Cohen O."/>
            <person name="Gilbert J.A."/>
            <person name="Pupko T."/>
            <person name="Shuman H.A."/>
            <person name="Segal G."/>
        </authorList>
    </citation>
    <scope>NUCLEOTIDE SEQUENCE [LARGE SCALE GENOMIC DNA]</scope>
    <source>
        <strain evidence="3 4">ATCC 49505</strain>
    </source>
</reference>
<feature type="domain" description="CHASE2" evidence="2">
    <location>
        <begin position="20"/>
        <end position="283"/>
    </location>
</feature>
<organism evidence="3 4">
    <name type="scientific">Legionella londiniensis</name>
    <dbReference type="NCBI Taxonomy" id="45068"/>
    <lineage>
        <taxon>Bacteria</taxon>
        <taxon>Pseudomonadati</taxon>
        <taxon>Pseudomonadota</taxon>
        <taxon>Gammaproteobacteria</taxon>
        <taxon>Legionellales</taxon>
        <taxon>Legionellaceae</taxon>
        <taxon>Legionella</taxon>
    </lineage>
</organism>
<dbReference type="EMBL" id="LNYK01000014">
    <property type="protein sequence ID" value="KTD21683.1"/>
    <property type="molecule type" value="Genomic_DNA"/>
</dbReference>